<evidence type="ECO:0000313" key="3">
    <source>
        <dbReference type="Proteomes" id="UP000019402"/>
    </source>
</evidence>
<feature type="domain" description="Calcineurin-like phosphoesterase" evidence="1">
    <location>
        <begin position="34"/>
        <end position="385"/>
    </location>
</feature>
<name>W7Y9V0_9BACT</name>
<gene>
    <name evidence="2" type="ORF">JCM21142_73003</name>
</gene>
<dbReference type="InterPro" id="IPR004843">
    <property type="entry name" value="Calcineurin-like_PHP"/>
</dbReference>
<evidence type="ECO:0000313" key="2">
    <source>
        <dbReference type="EMBL" id="GAF04303.1"/>
    </source>
</evidence>
<dbReference type="GO" id="GO:0016787">
    <property type="term" value="F:hydrolase activity"/>
    <property type="evidence" value="ECO:0007669"/>
    <property type="project" value="InterPro"/>
</dbReference>
<dbReference type="Proteomes" id="UP000019402">
    <property type="component" value="Unassembled WGS sequence"/>
</dbReference>
<dbReference type="SUPFAM" id="SSF56300">
    <property type="entry name" value="Metallo-dependent phosphatases"/>
    <property type="match status" value="1"/>
</dbReference>
<protein>
    <recommendedName>
        <fullName evidence="1">Calcineurin-like phosphoesterase domain-containing protein</fullName>
    </recommendedName>
</protein>
<keyword evidence="3" id="KW-1185">Reference proteome</keyword>
<dbReference type="Gene3D" id="3.60.21.10">
    <property type="match status" value="2"/>
</dbReference>
<sequence length="613" mass="71212">MKNQMVRYIVWGFFLFVVLACKPSHTFEEKERQIAFMADVHLQDVYGTLRDTDYKGVLNPGNGAYVMARTMEAQLHSTRIFNENYFAFLAALDDVVKRGVKYVVLPGDFSDDGQPINVRGLQRILHEYTEKYGLHFLLTTGNHDPVRPFSMDAGKKDFIGEGGQSQVVMSREGMYTPKSENEHPVVISQDIRKMGYGEIVHTMSDFGFFPSKEDLYWETPFSTYAYDDYHFADAKEQSDFKHRQYLIPPYYTSMPDVSYLVEPEKDLWFLAIDANVYIPGENVKDHPEQGEYYKSASVGYSNVLTFKKHLIEWVKNVAERAHKLGKTLIVFSHYPMIDFNDDASMYIQNLMGEGKMQTHRIPEEDVARIFANAGVKLHFGGHMHINDTGIRKSEKGNCLINVQIPSLAAYIPAYKLVTIKHKDLMEVETIVIDSIPRFKELFPLYEQEHAYLSQMKADNIWDVNMLNAATYHEFTSWHLRELVRLRFLKSDWPADFRDFLLQASGRDLLMYAKPSEHASEEYLKQFDNWTGFDMIYDFYRLRSADKLAIRDIGRERIQQYQLINKAILNHSNTNDLMWGKFQSFATTFHHFLNGEPADHFEVNLKDGTIIDLQ</sequence>
<dbReference type="AlphaFoldDB" id="W7Y9V0"/>
<dbReference type="Pfam" id="PF00149">
    <property type="entry name" value="Metallophos"/>
    <property type="match status" value="1"/>
</dbReference>
<dbReference type="InterPro" id="IPR029052">
    <property type="entry name" value="Metallo-depent_PP-like"/>
</dbReference>
<accession>W7Y9V0</accession>
<proteinExistence type="predicted"/>
<evidence type="ECO:0000259" key="1">
    <source>
        <dbReference type="Pfam" id="PF00149"/>
    </source>
</evidence>
<dbReference type="RefSeq" id="WP_044213623.1">
    <property type="nucleotide sequence ID" value="NZ_BAMD01000042.1"/>
</dbReference>
<dbReference type="PROSITE" id="PS51257">
    <property type="entry name" value="PROKAR_LIPOPROTEIN"/>
    <property type="match status" value="1"/>
</dbReference>
<dbReference type="STRING" id="869213.GCA_000517085_00552"/>
<dbReference type="EMBL" id="BAMD01000042">
    <property type="protein sequence ID" value="GAF04303.1"/>
    <property type="molecule type" value="Genomic_DNA"/>
</dbReference>
<dbReference type="eggNOG" id="COG1409">
    <property type="taxonomic scope" value="Bacteria"/>
</dbReference>
<comment type="caution">
    <text evidence="2">The sequence shown here is derived from an EMBL/GenBank/DDBJ whole genome shotgun (WGS) entry which is preliminary data.</text>
</comment>
<organism evidence="2 3">
    <name type="scientific">Saccharicrinis fermentans DSM 9555 = JCM 21142</name>
    <dbReference type="NCBI Taxonomy" id="869213"/>
    <lineage>
        <taxon>Bacteria</taxon>
        <taxon>Pseudomonadati</taxon>
        <taxon>Bacteroidota</taxon>
        <taxon>Bacteroidia</taxon>
        <taxon>Marinilabiliales</taxon>
        <taxon>Marinilabiliaceae</taxon>
        <taxon>Saccharicrinis</taxon>
    </lineage>
</organism>
<reference evidence="2 3" key="1">
    <citation type="journal article" date="2014" name="Genome Announc.">
        <title>Draft Genome Sequence of Cytophaga fermentans JCM 21142T, a Facultative Anaerobe Isolated from Marine Mud.</title>
        <authorList>
            <person name="Starns D."/>
            <person name="Oshima K."/>
            <person name="Suda W."/>
            <person name="Iino T."/>
            <person name="Yuki M."/>
            <person name="Inoue J."/>
            <person name="Kitamura K."/>
            <person name="Iida T."/>
            <person name="Darby A."/>
            <person name="Hattori M."/>
            <person name="Ohkuma M."/>
        </authorList>
    </citation>
    <scope>NUCLEOTIDE SEQUENCE [LARGE SCALE GENOMIC DNA]</scope>
    <source>
        <strain evidence="2 3">JCM 21142</strain>
    </source>
</reference>